<feature type="compositionally biased region" description="Low complexity" evidence="1">
    <location>
        <begin position="201"/>
        <end position="214"/>
    </location>
</feature>
<feature type="region of interest" description="Disordered" evidence="1">
    <location>
        <begin position="135"/>
        <end position="156"/>
    </location>
</feature>
<reference evidence="3" key="1">
    <citation type="journal article" date="2020" name="Genome Biol.">
        <title>Gamete binning: chromosome-level and haplotype-resolved genome assembly enabled by high-throughput single-cell sequencing of gamete genomes.</title>
        <authorList>
            <person name="Campoy J.A."/>
            <person name="Sun H."/>
            <person name="Goel M."/>
            <person name="Jiao W.-B."/>
            <person name="Folz-Donahue K."/>
            <person name="Wang N."/>
            <person name="Rubio M."/>
            <person name="Liu C."/>
            <person name="Kukat C."/>
            <person name="Ruiz D."/>
            <person name="Huettel B."/>
            <person name="Schneeberger K."/>
        </authorList>
    </citation>
    <scope>NUCLEOTIDE SEQUENCE [LARGE SCALE GENOMIC DNA]</scope>
    <source>
        <strain evidence="3">cv. Rojo Pasion</strain>
    </source>
</reference>
<feature type="region of interest" description="Disordered" evidence="1">
    <location>
        <begin position="181"/>
        <end position="241"/>
    </location>
</feature>
<organism evidence="2 3">
    <name type="scientific">Prunus armeniaca</name>
    <name type="common">Apricot</name>
    <name type="synonym">Armeniaca vulgaris</name>
    <dbReference type="NCBI Taxonomy" id="36596"/>
    <lineage>
        <taxon>Eukaryota</taxon>
        <taxon>Viridiplantae</taxon>
        <taxon>Streptophyta</taxon>
        <taxon>Embryophyta</taxon>
        <taxon>Tracheophyta</taxon>
        <taxon>Spermatophyta</taxon>
        <taxon>Magnoliopsida</taxon>
        <taxon>eudicotyledons</taxon>
        <taxon>Gunneridae</taxon>
        <taxon>Pentapetalae</taxon>
        <taxon>rosids</taxon>
        <taxon>fabids</taxon>
        <taxon>Rosales</taxon>
        <taxon>Rosaceae</taxon>
        <taxon>Amygdaloideae</taxon>
        <taxon>Amygdaleae</taxon>
        <taxon>Prunus</taxon>
    </lineage>
</organism>
<dbReference type="EMBL" id="CAEKKB010000005">
    <property type="protein sequence ID" value="CAB4310861.1"/>
    <property type="molecule type" value="Genomic_DNA"/>
</dbReference>
<evidence type="ECO:0000256" key="1">
    <source>
        <dbReference type="SAM" id="MobiDB-lite"/>
    </source>
</evidence>
<feature type="compositionally biased region" description="Low complexity" evidence="1">
    <location>
        <begin position="74"/>
        <end position="91"/>
    </location>
</feature>
<evidence type="ECO:0000313" key="2">
    <source>
        <dbReference type="EMBL" id="CAB4310861.1"/>
    </source>
</evidence>
<keyword evidence="3" id="KW-1185">Reference proteome</keyword>
<protein>
    <submittedName>
        <fullName evidence="2">Uncharacterized protein</fullName>
    </submittedName>
</protein>
<dbReference type="Proteomes" id="UP000507245">
    <property type="component" value="Unassembled WGS sequence"/>
</dbReference>
<feature type="compositionally biased region" description="Basic and acidic residues" evidence="1">
    <location>
        <begin position="92"/>
        <end position="111"/>
    </location>
</feature>
<accession>A0A6J5XD60</accession>
<dbReference type="OrthoDB" id="1903040at2759"/>
<name>A0A6J5XD60_PRUAR</name>
<sequence length="277" mass="31051">MGGHNSKLTPEGEAVPPRIRSLLQRKFEEIRGRTKAKKLKASHTYSKKQLLKDGEQEEVDISLPHSLQSSPEFENLPSPETPPTLELVPRLPELDRGTKQSDEDQIRRDGAEFSVEDDKEAKGVTVYIGGVFAMEETTEGEEEEEEEDEVNDAGMQRNSKIYLCPASPSFKVYCMEPLEIENDDSKNDITDEDFKHKKSPSAESADSSVDSVRSMIETNDVQDTKTKQKGRRRRRIKNALRPNTVKNLLNVKGCYYAGCTGGHDRTTYVAAKKSAAT</sequence>
<evidence type="ECO:0000313" key="3">
    <source>
        <dbReference type="Proteomes" id="UP000507245"/>
    </source>
</evidence>
<proteinExistence type="predicted"/>
<feature type="compositionally biased region" description="Basic and acidic residues" evidence="1">
    <location>
        <begin position="183"/>
        <end position="195"/>
    </location>
</feature>
<dbReference type="AlphaFoldDB" id="A0A6J5XD60"/>
<feature type="compositionally biased region" description="Basic residues" evidence="1">
    <location>
        <begin position="227"/>
        <end position="238"/>
    </location>
</feature>
<feature type="compositionally biased region" description="Acidic residues" evidence="1">
    <location>
        <begin position="136"/>
        <end position="151"/>
    </location>
</feature>
<feature type="region of interest" description="Disordered" evidence="1">
    <location>
        <begin position="33"/>
        <end position="117"/>
    </location>
</feature>
<gene>
    <name evidence="2" type="ORF">ORAREDHAP_LOCUS32859</name>
</gene>